<keyword evidence="1" id="KW-0472">Membrane</keyword>
<keyword evidence="3" id="KW-1185">Reference proteome</keyword>
<protein>
    <submittedName>
        <fullName evidence="2">Uncharacterized protein</fullName>
    </submittedName>
</protein>
<dbReference type="EMBL" id="MU620928">
    <property type="protein sequence ID" value="KAI8578539.1"/>
    <property type="molecule type" value="Genomic_DNA"/>
</dbReference>
<evidence type="ECO:0000313" key="3">
    <source>
        <dbReference type="Proteomes" id="UP001206595"/>
    </source>
</evidence>
<name>A0AAD5E892_UMBRA</name>
<gene>
    <name evidence="2" type="ORF">K450DRAFT_246284</name>
</gene>
<keyword evidence="1" id="KW-1133">Transmembrane helix</keyword>
<evidence type="ECO:0000256" key="1">
    <source>
        <dbReference type="SAM" id="Phobius"/>
    </source>
</evidence>
<reference evidence="2" key="2">
    <citation type="journal article" date="2022" name="Proc. Natl. Acad. Sci. U.S.A.">
        <title>Diploid-dominant life cycles characterize the early evolution of Fungi.</title>
        <authorList>
            <person name="Amses K.R."/>
            <person name="Simmons D.R."/>
            <person name="Longcore J.E."/>
            <person name="Mondo S.J."/>
            <person name="Seto K."/>
            <person name="Jeronimo G.H."/>
            <person name="Bonds A.E."/>
            <person name="Quandt C.A."/>
            <person name="Davis W.J."/>
            <person name="Chang Y."/>
            <person name="Federici B.A."/>
            <person name="Kuo A."/>
            <person name="LaButti K."/>
            <person name="Pangilinan J."/>
            <person name="Andreopoulos W."/>
            <person name="Tritt A."/>
            <person name="Riley R."/>
            <person name="Hundley H."/>
            <person name="Johnson J."/>
            <person name="Lipzen A."/>
            <person name="Barry K."/>
            <person name="Lang B.F."/>
            <person name="Cuomo C.A."/>
            <person name="Buchler N.E."/>
            <person name="Grigoriev I.V."/>
            <person name="Spatafora J.W."/>
            <person name="Stajich J.E."/>
            <person name="James T.Y."/>
        </authorList>
    </citation>
    <scope>NUCLEOTIDE SEQUENCE</scope>
    <source>
        <strain evidence="2">AG</strain>
    </source>
</reference>
<keyword evidence="1" id="KW-0812">Transmembrane</keyword>
<organism evidence="2 3">
    <name type="scientific">Umbelopsis ramanniana AG</name>
    <dbReference type="NCBI Taxonomy" id="1314678"/>
    <lineage>
        <taxon>Eukaryota</taxon>
        <taxon>Fungi</taxon>
        <taxon>Fungi incertae sedis</taxon>
        <taxon>Mucoromycota</taxon>
        <taxon>Mucoromycotina</taxon>
        <taxon>Umbelopsidomycetes</taxon>
        <taxon>Umbelopsidales</taxon>
        <taxon>Umbelopsidaceae</taxon>
        <taxon>Umbelopsis</taxon>
    </lineage>
</organism>
<comment type="caution">
    <text evidence="2">The sequence shown here is derived from an EMBL/GenBank/DDBJ whole genome shotgun (WGS) entry which is preliminary data.</text>
</comment>
<dbReference type="AlphaFoldDB" id="A0AAD5E892"/>
<sequence length="93" mass="10740">MNHSFDYTFLPFAFLPFAFVFTVRPREREKGARQDPILLAKKNCPKTETANQKNSGPPEFLALTQQSQFFFFFVFWPPTLLNVPLPYNSSSSS</sequence>
<dbReference type="GeneID" id="75915239"/>
<proteinExistence type="predicted"/>
<reference evidence="2" key="1">
    <citation type="submission" date="2021-06" db="EMBL/GenBank/DDBJ databases">
        <authorList>
            <consortium name="DOE Joint Genome Institute"/>
            <person name="Mondo S.J."/>
            <person name="Amses K.R."/>
            <person name="Simmons D.R."/>
            <person name="Longcore J.E."/>
            <person name="Seto K."/>
            <person name="Alves G.H."/>
            <person name="Bonds A.E."/>
            <person name="Quandt C.A."/>
            <person name="Davis W.J."/>
            <person name="Chang Y."/>
            <person name="Letcher P.M."/>
            <person name="Powell M.J."/>
            <person name="Kuo A."/>
            <person name="Labutti K."/>
            <person name="Pangilinan J."/>
            <person name="Andreopoulos W."/>
            <person name="Tritt A."/>
            <person name="Riley R."/>
            <person name="Hundley H."/>
            <person name="Johnson J."/>
            <person name="Lipzen A."/>
            <person name="Barry K."/>
            <person name="Berbee M.L."/>
            <person name="Buchler N.E."/>
            <person name="Grigoriev I.V."/>
            <person name="Spatafora J.W."/>
            <person name="Stajich J.E."/>
            <person name="James T.Y."/>
        </authorList>
    </citation>
    <scope>NUCLEOTIDE SEQUENCE</scope>
    <source>
        <strain evidence="2">AG</strain>
    </source>
</reference>
<evidence type="ECO:0000313" key="2">
    <source>
        <dbReference type="EMBL" id="KAI8578539.1"/>
    </source>
</evidence>
<dbReference type="RefSeq" id="XP_051443543.1">
    <property type="nucleotide sequence ID" value="XM_051589894.1"/>
</dbReference>
<feature type="transmembrane region" description="Helical" evidence="1">
    <location>
        <begin position="6"/>
        <end position="23"/>
    </location>
</feature>
<dbReference type="Proteomes" id="UP001206595">
    <property type="component" value="Unassembled WGS sequence"/>
</dbReference>
<accession>A0AAD5E892</accession>